<keyword evidence="9" id="KW-0227">DNA damage</keyword>
<comment type="catalytic activity">
    <reaction evidence="15">
        <text>oxaloacetate + ATP = phosphoenolpyruvate + ADP + CO2</text>
        <dbReference type="Rhea" id="RHEA:18617"/>
        <dbReference type="ChEBI" id="CHEBI:16452"/>
        <dbReference type="ChEBI" id="CHEBI:16526"/>
        <dbReference type="ChEBI" id="CHEBI:30616"/>
        <dbReference type="ChEBI" id="CHEBI:58702"/>
        <dbReference type="ChEBI" id="CHEBI:456216"/>
        <dbReference type="EC" id="4.1.1.49"/>
    </reaction>
</comment>
<comment type="similarity">
    <text evidence="3">Belongs to the phosphoenolpyruvate carboxykinase (ATP) family.</text>
</comment>
<feature type="compositionally biased region" description="Basic and acidic residues" evidence="17">
    <location>
        <begin position="930"/>
        <end position="940"/>
    </location>
</feature>
<dbReference type="Gene3D" id="3.90.228.20">
    <property type="match status" value="1"/>
</dbReference>
<evidence type="ECO:0000256" key="3">
    <source>
        <dbReference type="ARBA" id="ARBA00006052"/>
    </source>
</evidence>
<evidence type="ECO:0000313" key="22">
    <source>
        <dbReference type="Proteomes" id="UP000033140"/>
    </source>
</evidence>
<organism evidence="21 22">
    <name type="scientific">Saitoella complicata (strain BCRC 22490 / CBS 7301 / JCM 7358 / NBRC 10748 / NRRL Y-17804)</name>
    <dbReference type="NCBI Taxonomy" id="698492"/>
    <lineage>
        <taxon>Eukaryota</taxon>
        <taxon>Fungi</taxon>
        <taxon>Dikarya</taxon>
        <taxon>Ascomycota</taxon>
        <taxon>Taphrinomycotina</taxon>
        <taxon>Taphrinomycotina incertae sedis</taxon>
        <taxon>Saitoella</taxon>
    </lineage>
</organism>
<dbReference type="InterPro" id="IPR042488">
    <property type="entry name" value="Rad4_BHD3_sf"/>
</dbReference>
<accession>A0A0E9NMG4</accession>
<keyword evidence="13" id="KW-0456">Lyase</keyword>
<evidence type="ECO:0000256" key="2">
    <source>
        <dbReference type="ARBA" id="ARBA00004742"/>
    </source>
</evidence>
<dbReference type="GO" id="GO:0005524">
    <property type="term" value="F:ATP binding"/>
    <property type="evidence" value="ECO:0007669"/>
    <property type="project" value="UniProtKB-KW"/>
</dbReference>
<keyword evidence="7" id="KW-0312">Gluconeogenesis</keyword>
<evidence type="ECO:0000259" key="20">
    <source>
        <dbReference type="SMART" id="SM01032"/>
    </source>
</evidence>
<evidence type="ECO:0000256" key="16">
    <source>
        <dbReference type="SAM" id="Coils"/>
    </source>
</evidence>
<feature type="domain" description="Rad4 beta-hairpin" evidence="18">
    <location>
        <begin position="1121"/>
        <end position="1180"/>
    </location>
</feature>
<dbReference type="NCBIfam" id="TIGR00224">
    <property type="entry name" value="pckA"/>
    <property type="match status" value="1"/>
</dbReference>
<dbReference type="SUPFAM" id="SSF54001">
    <property type="entry name" value="Cysteine proteinases"/>
    <property type="match status" value="1"/>
</dbReference>
<evidence type="ECO:0000256" key="17">
    <source>
        <dbReference type="SAM" id="MobiDB-lite"/>
    </source>
</evidence>
<comment type="pathway">
    <text evidence="2">Carbohydrate biosynthesis; gluconeogenesis.</text>
</comment>
<name>A0A0E9NMG4_SAICN</name>
<evidence type="ECO:0000256" key="14">
    <source>
        <dbReference type="ARBA" id="ARBA00023242"/>
    </source>
</evidence>
<dbReference type="CDD" id="cd00484">
    <property type="entry name" value="PEPCK_ATP"/>
    <property type="match status" value="1"/>
</dbReference>
<dbReference type="UniPathway" id="UPA00138"/>
<feature type="coiled-coil region" evidence="16">
    <location>
        <begin position="1097"/>
        <end position="1124"/>
    </location>
</feature>
<reference evidence="21 22" key="1">
    <citation type="journal article" date="2011" name="J. Gen. Appl. Microbiol.">
        <title>Draft genome sequencing of the enigmatic yeast Saitoella complicata.</title>
        <authorList>
            <person name="Nishida H."/>
            <person name="Hamamoto M."/>
            <person name="Sugiyama J."/>
        </authorList>
    </citation>
    <scope>NUCLEOTIDE SEQUENCE [LARGE SCALE GENOMIC DNA]</scope>
    <source>
        <strain evidence="21 22">NRRL Y-17804</strain>
    </source>
</reference>
<evidence type="ECO:0000256" key="5">
    <source>
        <dbReference type="ARBA" id="ARBA00012363"/>
    </source>
</evidence>
<dbReference type="Gene3D" id="3.30.60.290">
    <property type="entry name" value="Rad4, beta-hairpin domain BHD2"/>
    <property type="match status" value="1"/>
</dbReference>
<dbReference type="EMBL" id="BACD03000039">
    <property type="protein sequence ID" value="GAO50988.1"/>
    <property type="molecule type" value="Genomic_DNA"/>
</dbReference>
<feature type="compositionally biased region" description="Acidic residues" evidence="17">
    <location>
        <begin position="1514"/>
        <end position="1541"/>
    </location>
</feature>
<proteinExistence type="inferred from homology"/>
<feature type="compositionally biased region" description="Basic and acidic residues" evidence="17">
    <location>
        <begin position="679"/>
        <end position="692"/>
    </location>
</feature>
<dbReference type="InterPro" id="IPR018325">
    <property type="entry name" value="Rad4/PNGase_transGLS-fold"/>
</dbReference>
<dbReference type="GO" id="GO:0003677">
    <property type="term" value="F:DNA binding"/>
    <property type="evidence" value="ECO:0007669"/>
    <property type="project" value="InterPro"/>
</dbReference>
<keyword evidence="12" id="KW-0234">DNA repair</keyword>
<dbReference type="InterPro" id="IPR036985">
    <property type="entry name" value="Transglutaminase-like_sf"/>
</dbReference>
<dbReference type="Pfam" id="PF01293">
    <property type="entry name" value="PEPCK_ATP"/>
    <property type="match status" value="1"/>
</dbReference>
<evidence type="ECO:0000256" key="13">
    <source>
        <dbReference type="ARBA" id="ARBA00023239"/>
    </source>
</evidence>
<evidence type="ECO:0000256" key="15">
    <source>
        <dbReference type="ARBA" id="ARBA00047371"/>
    </source>
</evidence>
<dbReference type="NCBIfam" id="NF006821">
    <property type="entry name" value="PRK09344.1-3"/>
    <property type="match status" value="1"/>
</dbReference>
<feature type="compositionally biased region" description="Pro residues" evidence="17">
    <location>
        <begin position="738"/>
        <end position="752"/>
    </location>
</feature>
<feature type="region of interest" description="Disordered" evidence="17">
    <location>
        <begin position="679"/>
        <end position="756"/>
    </location>
</feature>
<dbReference type="InterPro" id="IPR008210">
    <property type="entry name" value="PEP_carboxykinase_N"/>
</dbReference>
<feature type="region of interest" description="Disordered" evidence="17">
    <location>
        <begin position="67"/>
        <end position="88"/>
    </location>
</feature>
<feature type="compositionally biased region" description="Low complexity" evidence="17">
    <location>
        <begin position="693"/>
        <end position="707"/>
    </location>
</feature>
<dbReference type="InterPro" id="IPR015994">
    <property type="entry name" value="PEPCK_ATP_CS"/>
</dbReference>
<dbReference type="Pfam" id="PF03835">
    <property type="entry name" value="Rad4"/>
    <property type="match status" value="1"/>
</dbReference>
<dbReference type="InterPro" id="IPR013035">
    <property type="entry name" value="PEP_carboxykinase_C"/>
</dbReference>
<feature type="region of interest" description="Disordered" evidence="17">
    <location>
        <begin position="915"/>
        <end position="1002"/>
    </location>
</feature>
<reference evidence="21 22" key="2">
    <citation type="journal article" date="2014" name="J. Gen. Appl. Microbiol.">
        <title>The early diverging ascomycetous budding yeast Saitoella complicata has three histone deacetylases belonging to the Clr6, Hos2, and Rpd3 lineages.</title>
        <authorList>
            <person name="Nishida H."/>
            <person name="Matsumoto T."/>
            <person name="Kondo S."/>
            <person name="Hamamoto M."/>
            <person name="Yoshikawa H."/>
        </authorList>
    </citation>
    <scope>NUCLEOTIDE SEQUENCE [LARGE SCALE GENOMIC DNA]</scope>
    <source>
        <strain evidence="21 22">NRRL Y-17804</strain>
    </source>
</reference>
<dbReference type="GO" id="GO:0005829">
    <property type="term" value="C:cytosol"/>
    <property type="evidence" value="ECO:0007669"/>
    <property type="project" value="TreeGrafter"/>
</dbReference>
<feature type="compositionally biased region" description="Acidic residues" evidence="17">
    <location>
        <begin position="708"/>
        <end position="724"/>
    </location>
</feature>
<gene>
    <name evidence="21" type="ORF">G7K_5101-t1</name>
</gene>
<dbReference type="GO" id="GO:0004612">
    <property type="term" value="F:phosphoenolpyruvate carboxykinase (ATP) activity"/>
    <property type="evidence" value="ECO:0007669"/>
    <property type="project" value="UniProtKB-EC"/>
</dbReference>
<comment type="caution">
    <text evidence="21">The sequence shown here is derived from an EMBL/GenBank/DDBJ whole genome shotgun (WGS) entry which is preliminary data.</text>
</comment>
<evidence type="ECO:0000256" key="9">
    <source>
        <dbReference type="ARBA" id="ARBA00022763"/>
    </source>
</evidence>
<dbReference type="Gene3D" id="2.20.20.110">
    <property type="entry name" value="Rad4, beta-hairpin domain BHD1"/>
    <property type="match status" value="1"/>
</dbReference>
<dbReference type="PROSITE" id="PS00532">
    <property type="entry name" value="PEPCK_ATP"/>
    <property type="match status" value="1"/>
</dbReference>
<dbReference type="FunFam" id="2.170.8.10:FF:000001">
    <property type="entry name" value="Phosphoenolpyruvate carboxykinase (ATP)"/>
    <property type="match status" value="1"/>
</dbReference>
<evidence type="ECO:0000313" key="21">
    <source>
        <dbReference type="EMBL" id="GAO50988.1"/>
    </source>
</evidence>
<sequence length="1541" mass="169843">MTSTPINRTNLNPKGLVPLEHTDIEIEMYETAHINYDNVHIEYNPPVASLYEDALVHESGSAIVSSGALSTSSGAKTGRSPKDKRIVDEPGSTNDIWWGPVNLKMSEDVWLINRERAIDYLNTRKRIYVFDGFAGWDPKYRIKVRVVCARAYHCLFMRNMLIRPTADELKNYGKPDFTIYNAGAFPANRYTTGMTSSTSVAINFKEHEMVILGTEYAGEMKKGIFSVMFYLGPIKHNILTLHSSANIGEDGDVTLFFGLSGTGKTTLSADPKRSLIGDDEHCWTDKGVFNIEGGCYAKCIGLSAEKEPDIFNAVRFGTVLENVVFDTETRAVDFDDTTLTENTRAAYPIEYIPNAKIPCFADSHPQNIILLTCDARGVLPPVSKLTTAQVMYHFISGYTSKMAGTEEGVTEPEATFSACFGQPFLTLHPTRYAEMLAKKMEQHKANAWLINTGWVGKGQIHGGQRCPLKYTRAILNAIHNGELAKVEYEEFEVFGLPVPKTCPGVPDDILNPGTSWEGPGAFSEEVGKLAELFQKNFEKYADAASAEIKAAGPNAWSVMKRVYDRIEEYFYSFSSFLFFSKSIVLWGVSMKVIAEEVVMNCKILHAMPGGIFNGKKRKSDQLPLSDKHVELLQEATASAQAGSSGDRPIKKRKSARKSEDGASSTVSVTKEVDALVKAKEDGGVSDASRESSRASSRINSDAEVTDGNVDEDEDDEESDVEWESIDLSLQQPGSLRPTPQPPSTTLPPPPAPKQGGLTAIDRKIRLETHKLDLMCLLSHLSLRNAWCNSSSVHRFFRPLLPEDVKTALRGSGEGLTQYLRSQAFVEGLKTAGEVWRGRFTVTRTGLRKPVHWDAKSLENAHTFDLGGEEVTSETFVKAAQGSEGSRDLGAQLFVALLRSVGVEARLVGSLQVLPIGGGEGVAPPYPKKRAGVEKAKDKGKQKAVRSSADSTPQTPPNAPPSSRGSIRRPAFDARPPTTSGPGSRPPSKPSTPAASPHSRPPPAIESAYPVYWCEAFDTNAQKWIAADPLVTHQVNRPQKLEPPLSDPFNTMAYVLAVERDGCVRDVTKRYTKAFNAKTRKIRLESTKEGGKWWEQVLEIYARTQEKARDQIEEAQLERRVAAESIPKNVQDLKNHPIFVLERHLKREEVLLPGAKACGSITIGRAGAQVSEYVYRRKDVVGVKSAERWWRVGRVIRVGEQAMKRVKAHRRLNVKGEEEDEEGETAGEMVGLYSEQQTDLYVPSPVTNGKVPKNNYGNIDVYVPSMIPAGARHLPRKGIDRIAKLIGIDYADAVIGFEFRNRIATPVVKGIVVAEEYVEAVLVGWSCLVQEQEEKKVKVKERRALKRWRRFVAGLRIRERLQMDGGGEGVEVLPERASELLHGLEEEEEEEKEVEEEEIEFEAGDFDGGFLAEDVEPATADIVEGGFASESYDTAGAYAQPIEEGGGFLPEEGTGGGGLLSEVGGGDWLLPEEGSDFLPETEAAGGFLPEASTTEKAVGESRNLRSKPSVSMAGMDEEADLSEDDAPYEEEEEDQDDYDWFG</sequence>
<dbReference type="InterPro" id="IPR001272">
    <property type="entry name" value="PEP_carboxykinase_ATP"/>
</dbReference>
<dbReference type="Gene3D" id="2.170.8.10">
    <property type="entry name" value="Phosphoenolpyruvate Carboxykinase, domain 2"/>
    <property type="match status" value="1"/>
</dbReference>
<dbReference type="Pfam" id="PF10404">
    <property type="entry name" value="BHD_2"/>
    <property type="match status" value="1"/>
</dbReference>
<dbReference type="InterPro" id="IPR038765">
    <property type="entry name" value="Papain-like_cys_pep_sf"/>
</dbReference>
<dbReference type="Gene3D" id="3.90.260.10">
    <property type="entry name" value="Transglutaminase-like"/>
    <property type="match status" value="1"/>
</dbReference>
<evidence type="ECO:0000256" key="12">
    <source>
        <dbReference type="ARBA" id="ARBA00023204"/>
    </source>
</evidence>
<feature type="coiled-coil region" evidence="16">
    <location>
        <begin position="1376"/>
        <end position="1404"/>
    </location>
</feature>
<dbReference type="SMART" id="SM01032">
    <property type="entry name" value="BHD_3"/>
    <property type="match status" value="1"/>
</dbReference>
<dbReference type="InterPro" id="IPR018327">
    <property type="entry name" value="BHD_2"/>
</dbReference>
<feature type="domain" description="Rad4 beta-hairpin" evidence="20">
    <location>
        <begin position="1250"/>
        <end position="1324"/>
    </location>
</feature>
<dbReference type="HAMAP" id="MF_00453">
    <property type="entry name" value="PEPCK_ATP"/>
    <property type="match status" value="1"/>
</dbReference>
<reference evidence="21 22" key="3">
    <citation type="journal article" date="2015" name="Genome Announc.">
        <title>Draft Genome Sequence of the Archiascomycetous Yeast Saitoella complicata.</title>
        <authorList>
            <person name="Yamauchi K."/>
            <person name="Kondo S."/>
            <person name="Hamamoto M."/>
            <person name="Takahashi Y."/>
            <person name="Ogura Y."/>
            <person name="Hayashi T."/>
            <person name="Nishida H."/>
        </authorList>
    </citation>
    <scope>NUCLEOTIDE SEQUENCE [LARGE SCALE GENOMIC DNA]</scope>
    <source>
        <strain evidence="21 22">NRRL Y-17804</strain>
    </source>
</reference>
<dbReference type="SMART" id="SM01030">
    <property type="entry name" value="BHD_1"/>
    <property type="match status" value="1"/>
</dbReference>
<dbReference type="Gene3D" id="3.40.449.10">
    <property type="entry name" value="Phosphoenolpyruvate Carboxykinase, domain 1"/>
    <property type="match status" value="1"/>
</dbReference>
<feature type="domain" description="Rad4 beta-hairpin" evidence="19">
    <location>
        <begin position="1182"/>
        <end position="1243"/>
    </location>
</feature>
<dbReference type="EC" id="4.1.1.49" evidence="5"/>
<dbReference type="PANTHER" id="PTHR30031">
    <property type="entry name" value="PHOSPHOENOLPYRUVATE CARBOXYKINASE ATP"/>
    <property type="match status" value="1"/>
</dbReference>
<dbReference type="STRING" id="698492.A0A0E9NMG4"/>
<comment type="subcellular location">
    <subcellularLocation>
        <location evidence="1">Nucleus</location>
    </subcellularLocation>
</comment>
<dbReference type="Proteomes" id="UP000033140">
    <property type="component" value="Unassembled WGS sequence"/>
</dbReference>
<evidence type="ECO:0000259" key="19">
    <source>
        <dbReference type="SMART" id="SM01031"/>
    </source>
</evidence>
<dbReference type="FunFam" id="3.40.449.10:FF:000002">
    <property type="entry name" value="Phosphoenolpyruvate carboxykinase [ATP]"/>
    <property type="match status" value="1"/>
</dbReference>
<keyword evidence="16" id="KW-0175">Coiled coil</keyword>
<dbReference type="Gene3D" id="3.30.70.2460">
    <property type="entry name" value="Rad4, beta-hairpin domain BHD3"/>
    <property type="match status" value="1"/>
</dbReference>
<keyword evidence="10" id="KW-0210">Decarboxylase</keyword>
<evidence type="ECO:0000256" key="8">
    <source>
        <dbReference type="ARBA" id="ARBA00022741"/>
    </source>
</evidence>
<evidence type="ECO:0000259" key="18">
    <source>
        <dbReference type="SMART" id="SM01030"/>
    </source>
</evidence>
<evidence type="ECO:0000256" key="11">
    <source>
        <dbReference type="ARBA" id="ARBA00022840"/>
    </source>
</evidence>
<dbReference type="InterPro" id="IPR018326">
    <property type="entry name" value="Rad4_beta-hairpin_dom1"/>
</dbReference>
<dbReference type="Pfam" id="PF10405">
    <property type="entry name" value="BHD_3"/>
    <property type="match status" value="1"/>
</dbReference>
<protein>
    <recommendedName>
        <fullName evidence="6">Phosphoenolpyruvate carboxykinase (ATP)</fullName>
        <ecNumber evidence="5">4.1.1.49</ecNumber>
    </recommendedName>
</protein>
<feature type="region of interest" description="Disordered" evidence="17">
    <location>
        <begin position="636"/>
        <end position="667"/>
    </location>
</feature>
<dbReference type="SMART" id="SM01031">
    <property type="entry name" value="BHD_2"/>
    <property type="match status" value="1"/>
</dbReference>
<evidence type="ECO:0000256" key="10">
    <source>
        <dbReference type="ARBA" id="ARBA00022793"/>
    </source>
</evidence>
<dbReference type="SUPFAM" id="SSF53795">
    <property type="entry name" value="PEP carboxykinase-like"/>
    <property type="match status" value="1"/>
</dbReference>
<dbReference type="Pfam" id="PF10403">
    <property type="entry name" value="BHD_1"/>
    <property type="match status" value="1"/>
</dbReference>
<dbReference type="SUPFAM" id="SSF68923">
    <property type="entry name" value="PEP carboxykinase N-terminal domain"/>
    <property type="match status" value="1"/>
</dbReference>
<keyword evidence="22" id="KW-1185">Reference proteome</keyword>
<dbReference type="FunFam" id="3.30.70.2460:FF:000001">
    <property type="entry name" value="DNA repair protein Rad4 family"/>
    <property type="match status" value="1"/>
</dbReference>
<comment type="similarity">
    <text evidence="4">Belongs to the XPC family.</text>
</comment>
<dbReference type="PANTHER" id="PTHR30031:SF0">
    <property type="entry name" value="PHOSPHOENOLPYRUVATE CARBOXYKINASE (ATP)"/>
    <property type="match status" value="1"/>
</dbReference>
<evidence type="ECO:0000256" key="1">
    <source>
        <dbReference type="ARBA" id="ARBA00004123"/>
    </source>
</evidence>
<dbReference type="OMA" id="EAWREHE"/>
<keyword evidence="14" id="KW-0539">Nucleus</keyword>
<evidence type="ECO:0000256" key="7">
    <source>
        <dbReference type="ARBA" id="ARBA00022432"/>
    </source>
</evidence>
<feature type="compositionally biased region" description="Gly residues" evidence="17">
    <location>
        <begin position="1452"/>
        <end position="1466"/>
    </location>
</feature>
<dbReference type="GO" id="GO:0005634">
    <property type="term" value="C:nucleus"/>
    <property type="evidence" value="ECO:0007669"/>
    <property type="project" value="UniProtKB-SubCell"/>
</dbReference>
<evidence type="ECO:0000256" key="4">
    <source>
        <dbReference type="ARBA" id="ARBA00009525"/>
    </source>
</evidence>
<dbReference type="NCBIfam" id="NF006820">
    <property type="entry name" value="PRK09344.1-2"/>
    <property type="match status" value="1"/>
</dbReference>
<keyword evidence="11" id="KW-0067">ATP-binding</keyword>
<dbReference type="InterPro" id="IPR018328">
    <property type="entry name" value="Rad4_beta-hairpin_dom3"/>
</dbReference>
<keyword evidence="8" id="KW-0547">Nucleotide-binding</keyword>
<evidence type="ECO:0000256" key="6">
    <source>
        <dbReference type="ARBA" id="ARBA00021932"/>
    </source>
</evidence>
<dbReference type="GO" id="GO:0006094">
    <property type="term" value="P:gluconeogenesis"/>
    <property type="evidence" value="ECO:0007669"/>
    <property type="project" value="UniProtKB-UniPathway"/>
</dbReference>
<feature type="region of interest" description="Disordered" evidence="17">
    <location>
        <begin position="1452"/>
        <end position="1541"/>
    </location>
</feature>
<dbReference type="GO" id="GO:0006281">
    <property type="term" value="P:DNA repair"/>
    <property type="evidence" value="ECO:0007669"/>
    <property type="project" value="UniProtKB-KW"/>
</dbReference>